<keyword evidence="5 6" id="KW-0472">Membrane</keyword>
<evidence type="ECO:0000256" key="6">
    <source>
        <dbReference type="SAM" id="Phobius"/>
    </source>
</evidence>
<feature type="domain" description="Major facilitator superfamily (MFS) profile" evidence="7">
    <location>
        <begin position="1"/>
        <end position="346"/>
    </location>
</feature>
<feature type="transmembrane region" description="Helical" evidence="6">
    <location>
        <begin position="259"/>
        <end position="281"/>
    </location>
</feature>
<evidence type="ECO:0000313" key="9">
    <source>
        <dbReference type="Proteomes" id="UP000034076"/>
    </source>
</evidence>
<dbReference type="InterPro" id="IPR036259">
    <property type="entry name" value="MFS_trans_sf"/>
</dbReference>
<dbReference type="PROSITE" id="PS50850">
    <property type="entry name" value="MFS"/>
    <property type="match status" value="1"/>
</dbReference>
<dbReference type="GO" id="GO:0022857">
    <property type="term" value="F:transmembrane transporter activity"/>
    <property type="evidence" value="ECO:0007669"/>
    <property type="project" value="InterPro"/>
</dbReference>
<dbReference type="Proteomes" id="UP000034076">
    <property type="component" value="Unassembled WGS sequence"/>
</dbReference>
<keyword evidence="9" id="KW-1185">Reference proteome</keyword>
<name>A0A0M2NLD4_9FIRM</name>
<feature type="transmembrane region" description="Helical" evidence="6">
    <location>
        <begin position="320"/>
        <end position="343"/>
    </location>
</feature>
<dbReference type="AlphaFoldDB" id="A0A0M2NLD4"/>
<dbReference type="Pfam" id="PF07690">
    <property type="entry name" value="MFS_1"/>
    <property type="match status" value="1"/>
</dbReference>
<reference evidence="8 9" key="1">
    <citation type="submission" date="2015-04" db="EMBL/GenBank/DDBJ databases">
        <title>Draft genome sequence of bacteremic isolate Catabacter hongkongensis type strain HKU16T.</title>
        <authorList>
            <person name="Lau S.K."/>
            <person name="Teng J.L."/>
            <person name="Huang Y."/>
            <person name="Curreem S.O."/>
            <person name="Tsui S.K."/>
            <person name="Woo P.C."/>
        </authorList>
    </citation>
    <scope>NUCLEOTIDE SEQUENCE [LARGE SCALE GENOMIC DNA]</scope>
    <source>
        <strain evidence="8 9">HKU16</strain>
    </source>
</reference>
<dbReference type="InterPro" id="IPR050930">
    <property type="entry name" value="MFS_Vesicular_Transporter"/>
</dbReference>
<keyword evidence="2" id="KW-0813">Transport</keyword>
<evidence type="ECO:0000256" key="3">
    <source>
        <dbReference type="ARBA" id="ARBA00022692"/>
    </source>
</evidence>
<evidence type="ECO:0000256" key="5">
    <source>
        <dbReference type="ARBA" id="ARBA00023136"/>
    </source>
</evidence>
<evidence type="ECO:0000259" key="7">
    <source>
        <dbReference type="PROSITE" id="PS50850"/>
    </source>
</evidence>
<keyword evidence="4 6" id="KW-1133">Transmembrane helix</keyword>
<gene>
    <name evidence="8" type="ORF">CHK_0717</name>
</gene>
<sequence>MSATLAGIIFGIHSITQLVLRFPIGIKSDQLGKQKPFIILGMLFSAIASIVMYFFPSPAMLFVGNAVSGFSSTMYVAFTVLYAKYYDKTQTNKAMGTIGAVVEVGILLSFLIGGALYQNAGIRSLFFISFCVAAAGTLISFFVKEVPDKQVTIKTNDLLKLVKNKQLIISSVLCIIIKAVVFATAFSFTPKIAQDIGANGIEVGVINAMFIAASVLGSLFITTKAGMRLGNTKTSVLGFLILGLYSAAVPFVHNIPVFMLVQFIGGLGYASLTAIFMANAIKHLNEDQKAAGMGLYQALYSAGSAAGPVILGIFADSFSYAAGFIAIAVVALGGMALSIGAGARKLMD</sequence>
<dbReference type="Gene3D" id="1.20.1250.20">
    <property type="entry name" value="MFS general substrate transporter like domains"/>
    <property type="match status" value="1"/>
</dbReference>
<evidence type="ECO:0000256" key="4">
    <source>
        <dbReference type="ARBA" id="ARBA00022989"/>
    </source>
</evidence>
<feature type="transmembrane region" description="Helical" evidence="6">
    <location>
        <begin position="293"/>
        <end position="314"/>
    </location>
</feature>
<protein>
    <submittedName>
        <fullName evidence="8">Inositol transport protein</fullName>
    </submittedName>
</protein>
<dbReference type="InterPro" id="IPR020846">
    <property type="entry name" value="MFS_dom"/>
</dbReference>
<feature type="transmembrane region" description="Helical" evidence="6">
    <location>
        <begin position="234"/>
        <end position="253"/>
    </location>
</feature>
<feature type="transmembrane region" description="Helical" evidence="6">
    <location>
        <begin position="167"/>
        <end position="188"/>
    </location>
</feature>
<dbReference type="EMBL" id="LAYJ01000067">
    <property type="protein sequence ID" value="KKI51781.1"/>
    <property type="molecule type" value="Genomic_DNA"/>
</dbReference>
<proteinExistence type="predicted"/>
<comment type="caution">
    <text evidence="8">The sequence shown here is derived from an EMBL/GenBank/DDBJ whole genome shotgun (WGS) entry which is preliminary data.</text>
</comment>
<dbReference type="PANTHER" id="PTHR23506">
    <property type="entry name" value="GH10249P"/>
    <property type="match status" value="1"/>
</dbReference>
<keyword evidence="3 6" id="KW-0812">Transmembrane</keyword>
<evidence type="ECO:0000313" key="8">
    <source>
        <dbReference type="EMBL" id="KKI51781.1"/>
    </source>
</evidence>
<feature type="transmembrane region" description="Helical" evidence="6">
    <location>
        <begin position="61"/>
        <end position="83"/>
    </location>
</feature>
<feature type="transmembrane region" description="Helical" evidence="6">
    <location>
        <begin position="200"/>
        <end position="222"/>
    </location>
</feature>
<evidence type="ECO:0000256" key="1">
    <source>
        <dbReference type="ARBA" id="ARBA00004651"/>
    </source>
</evidence>
<organism evidence="8 9">
    <name type="scientific">Christensenella hongkongensis</name>
    <dbReference type="NCBI Taxonomy" id="270498"/>
    <lineage>
        <taxon>Bacteria</taxon>
        <taxon>Bacillati</taxon>
        <taxon>Bacillota</taxon>
        <taxon>Clostridia</taxon>
        <taxon>Christensenellales</taxon>
        <taxon>Christensenellaceae</taxon>
        <taxon>Christensenella</taxon>
    </lineage>
</organism>
<feature type="transmembrane region" description="Helical" evidence="6">
    <location>
        <begin position="124"/>
        <end position="146"/>
    </location>
</feature>
<dbReference type="STRING" id="270498.CHK_0717"/>
<dbReference type="GO" id="GO:0005886">
    <property type="term" value="C:plasma membrane"/>
    <property type="evidence" value="ECO:0007669"/>
    <property type="project" value="UniProtKB-SubCell"/>
</dbReference>
<dbReference type="SUPFAM" id="SSF103473">
    <property type="entry name" value="MFS general substrate transporter"/>
    <property type="match status" value="1"/>
</dbReference>
<dbReference type="InterPro" id="IPR011701">
    <property type="entry name" value="MFS"/>
</dbReference>
<feature type="transmembrane region" description="Helical" evidence="6">
    <location>
        <begin position="95"/>
        <end position="118"/>
    </location>
</feature>
<dbReference type="PANTHER" id="PTHR23506:SF23">
    <property type="entry name" value="GH10249P"/>
    <property type="match status" value="1"/>
</dbReference>
<comment type="subcellular location">
    <subcellularLocation>
        <location evidence="1">Cell membrane</location>
        <topology evidence="1">Multi-pass membrane protein</topology>
    </subcellularLocation>
</comment>
<accession>A0A0M2NLD4</accession>
<feature type="transmembrane region" description="Helical" evidence="6">
    <location>
        <begin position="6"/>
        <end position="24"/>
    </location>
</feature>
<evidence type="ECO:0000256" key="2">
    <source>
        <dbReference type="ARBA" id="ARBA00022448"/>
    </source>
</evidence>
<feature type="transmembrane region" description="Helical" evidence="6">
    <location>
        <begin position="36"/>
        <end position="55"/>
    </location>
</feature>